<comment type="caution">
    <text evidence="2">The sequence shown here is derived from an EMBL/GenBank/DDBJ whole genome shotgun (WGS) entry which is preliminary data.</text>
</comment>
<dbReference type="EMBL" id="JBBNAF010000001">
    <property type="protein sequence ID" value="KAK9169317.1"/>
    <property type="molecule type" value="Genomic_DNA"/>
</dbReference>
<accession>A0AAP0LDR7</accession>
<protein>
    <submittedName>
        <fullName evidence="2">Uncharacterized protein</fullName>
    </submittedName>
</protein>
<dbReference type="Proteomes" id="UP001420932">
    <property type="component" value="Unassembled WGS sequence"/>
</dbReference>
<feature type="region of interest" description="Disordered" evidence="1">
    <location>
        <begin position="101"/>
        <end position="123"/>
    </location>
</feature>
<evidence type="ECO:0000256" key="1">
    <source>
        <dbReference type="SAM" id="MobiDB-lite"/>
    </source>
</evidence>
<dbReference type="AlphaFoldDB" id="A0AAP0LDR7"/>
<organism evidence="2 3">
    <name type="scientific">Stephania yunnanensis</name>
    <dbReference type="NCBI Taxonomy" id="152371"/>
    <lineage>
        <taxon>Eukaryota</taxon>
        <taxon>Viridiplantae</taxon>
        <taxon>Streptophyta</taxon>
        <taxon>Embryophyta</taxon>
        <taxon>Tracheophyta</taxon>
        <taxon>Spermatophyta</taxon>
        <taxon>Magnoliopsida</taxon>
        <taxon>Ranunculales</taxon>
        <taxon>Menispermaceae</taxon>
        <taxon>Menispermoideae</taxon>
        <taxon>Cissampelideae</taxon>
        <taxon>Stephania</taxon>
    </lineage>
</organism>
<reference evidence="2 3" key="1">
    <citation type="submission" date="2024-01" db="EMBL/GenBank/DDBJ databases">
        <title>Genome assemblies of Stephania.</title>
        <authorList>
            <person name="Yang L."/>
        </authorList>
    </citation>
    <scope>NUCLEOTIDE SEQUENCE [LARGE SCALE GENOMIC DNA]</scope>
    <source>
        <strain evidence="2">YNDBR</strain>
        <tissue evidence="2">Leaf</tissue>
    </source>
</reference>
<name>A0AAP0LDR7_9MAGN</name>
<gene>
    <name evidence="2" type="ORF">Syun_001457</name>
</gene>
<keyword evidence="3" id="KW-1185">Reference proteome</keyword>
<evidence type="ECO:0000313" key="3">
    <source>
        <dbReference type="Proteomes" id="UP001420932"/>
    </source>
</evidence>
<evidence type="ECO:0000313" key="2">
    <source>
        <dbReference type="EMBL" id="KAK9169317.1"/>
    </source>
</evidence>
<sequence length="175" mass="19048">MAAVSGGSKGGGYTGFEVVSGRVWRSWARLLGMEVGMMRMVFGRPAVKAAVNDKGGWGTKVCAGGGGGRWWGRDGGQRGHLTQYFEVHRYGIFGLPIWPSEGPRKSRSKSIPQQARDGQLSLREQVEQSASIRQVRDYDPDVKDVASPFLKSLALPNITRTRAPAIQNEILEGTS</sequence>
<proteinExistence type="predicted"/>